<dbReference type="SUPFAM" id="SSF88688">
    <property type="entry name" value="Families 57/38 glycoside transferase middle domain"/>
    <property type="match status" value="1"/>
</dbReference>
<evidence type="ECO:0000313" key="9">
    <source>
        <dbReference type="Proteomes" id="UP001434419"/>
    </source>
</evidence>
<dbReference type="GO" id="GO:0004559">
    <property type="term" value="F:alpha-mannosidase activity"/>
    <property type="evidence" value="ECO:0007669"/>
    <property type="project" value="InterPro"/>
</dbReference>
<dbReference type="InterPro" id="IPR015341">
    <property type="entry name" value="Glyco_hydro_38_cen"/>
</dbReference>
<organism evidence="7 8">
    <name type="scientific">Lactobacillus crispatus</name>
    <dbReference type="NCBI Taxonomy" id="47770"/>
    <lineage>
        <taxon>Bacteria</taxon>
        <taxon>Bacillati</taxon>
        <taxon>Bacillota</taxon>
        <taxon>Bacilli</taxon>
        <taxon>Lactobacillales</taxon>
        <taxon>Lactobacillaceae</taxon>
        <taxon>Lactobacillus</taxon>
    </lineage>
</organism>
<dbReference type="GO" id="GO:0006013">
    <property type="term" value="P:mannose metabolic process"/>
    <property type="evidence" value="ECO:0007669"/>
    <property type="project" value="InterPro"/>
</dbReference>
<dbReference type="Gene3D" id="2.70.98.30">
    <property type="entry name" value="Golgi alpha-mannosidase II, domain 4"/>
    <property type="match status" value="1"/>
</dbReference>
<keyword evidence="2" id="KW-0479">Metal-binding</keyword>
<evidence type="ECO:0000256" key="3">
    <source>
        <dbReference type="ARBA" id="ARBA00022801"/>
    </source>
</evidence>
<evidence type="ECO:0000313" key="8">
    <source>
        <dbReference type="Proteomes" id="UP000289808"/>
    </source>
</evidence>
<dbReference type="GO" id="GO:0009313">
    <property type="term" value="P:oligosaccharide catabolic process"/>
    <property type="evidence" value="ECO:0007669"/>
    <property type="project" value="TreeGrafter"/>
</dbReference>
<comment type="caution">
    <text evidence="7">The sequence shown here is derived from an EMBL/GenBank/DDBJ whole genome shotgun (WGS) entry which is preliminary data.</text>
</comment>
<sequence length="888" mass="101616">MVKTVHVVPHTHWDREWFFTTSRAQIYLLKDLKDVINNLENNVGFNHFILDGQASLIADYLKWRPQDLKKVQNLVKNKKLIIGPWYTQTDQFLPSGENIVRNLLYGMKICSKLGGYMNIGYVPDSFGQESSMPQIYKGLGIDKAVLWRGFPNYEATHSEFIWKGEDGSRINVYRMACGYFIGGLIDENNLDKIMTSEPFASVVKQATTDQILFPQGSDMAPARNNLPQVIEKLNERNKDFKFKISSLEEYIAAVDKVAPKLNMLKGEFNIGKNMRVHKTNYSSRSDLKKMNTLIQDYLTNILEPVLTLGTQFGISYPKGAADDIWEKMFENSAHDSMANSVSDNVNEDIYLRYKQARDMATSLVELTLRQISVQIKKPDDKAITLTVFNTTPVAKSGLVTKTIYTPAQNFEIQDKDGEPIPFVVAGFKDETEEVNGATVQLNPGNRIYQPEKVYKTKISLVVKNIPPMGYQQYYLIPNVGKADELSVSNQTTIENEYYKIEVNLDGSLRITRKTDGRVFDKQAILEDNGDDGDSYNYSPAKKDWVIYSTDQAFKVKANKSALLNELKIDYDFRVPADLDERAHRKAFVLMPVSLEIKLKKDNPVIGFRVVTDNRQPLDHRLCIDFDTQIVTDGSIDDIQFGSIKRPFELKKAILDWQEHPNDWQEKPISINTMQTYTSLSDKNNMFAIFPNGVREYEDIGKHHSTIRLTLFRTYGRLGKADLLYRPGRASGDATVATLAAELKKVLSFDFGVYITDCDFEKANVTNVAKEFKTGLQVFEYAEFLNGRLIFPFNVVKRKLPEEYSLFETKGEFTTSTVKKAEERKGYVIRLYNASFKEKEDELKFNKAPNKVELVDLKEEPLKKLEVVNNTVKLPKLTHDKIVSIYYEY</sequence>
<dbReference type="InterPro" id="IPR027291">
    <property type="entry name" value="Glyco_hydro_38_N_sf"/>
</dbReference>
<dbReference type="PANTHER" id="PTHR46017">
    <property type="entry name" value="ALPHA-MANNOSIDASE 2C1"/>
    <property type="match status" value="1"/>
</dbReference>
<dbReference type="EMBL" id="JBETVU010000012">
    <property type="protein sequence ID" value="MES5150024.1"/>
    <property type="molecule type" value="Genomic_DNA"/>
</dbReference>
<dbReference type="Gene3D" id="1.20.1270.50">
    <property type="entry name" value="Glycoside hydrolase family 38, central domain"/>
    <property type="match status" value="1"/>
</dbReference>
<dbReference type="Pfam" id="PF07748">
    <property type="entry name" value="Glyco_hydro_38C"/>
    <property type="match status" value="1"/>
</dbReference>
<keyword evidence="9" id="KW-1185">Reference proteome</keyword>
<dbReference type="Proteomes" id="UP001434419">
    <property type="component" value="Unassembled WGS sequence"/>
</dbReference>
<dbReference type="InterPro" id="IPR011013">
    <property type="entry name" value="Gal_mutarotase_sf_dom"/>
</dbReference>
<keyword evidence="3 6" id="KW-0378">Hydrolase</keyword>
<feature type="domain" description="Glycoside hydrolase family 38 central" evidence="5">
    <location>
        <begin position="275"/>
        <end position="353"/>
    </location>
</feature>
<comment type="similarity">
    <text evidence="1">Belongs to the glycosyl hydrolase 38 family.</text>
</comment>
<dbReference type="Gene3D" id="3.20.110.10">
    <property type="entry name" value="Glycoside hydrolase 38, N terminal domain"/>
    <property type="match status" value="1"/>
</dbReference>
<dbReference type="Pfam" id="PF09261">
    <property type="entry name" value="Alpha-mann_mid"/>
    <property type="match status" value="1"/>
</dbReference>
<dbReference type="CDD" id="cd10815">
    <property type="entry name" value="GH38N_AMII_EcMngB_like"/>
    <property type="match status" value="1"/>
</dbReference>
<dbReference type="EMBL" id="SCLX01000101">
    <property type="protein sequence ID" value="RXF55153.1"/>
    <property type="molecule type" value="Genomic_DNA"/>
</dbReference>
<dbReference type="RefSeq" id="WP_005718241.1">
    <property type="nucleotide sequence ID" value="NZ_CP083392.1"/>
</dbReference>
<dbReference type="InterPro" id="IPR028995">
    <property type="entry name" value="Glyco_hydro_57/38_cen_sf"/>
</dbReference>
<dbReference type="Gene3D" id="2.60.40.2220">
    <property type="match status" value="1"/>
</dbReference>
<dbReference type="InterPro" id="IPR011330">
    <property type="entry name" value="Glyco_hydro/deAcase_b/a-brl"/>
</dbReference>
<dbReference type="PANTHER" id="PTHR46017:SF2">
    <property type="entry name" value="MANNOSYLGLYCERATE HYDROLASE"/>
    <property type="match status" value="1"/>
</dbReference>
<evidence type="ECO:0000256" key="2">
    <source>
        <dbReference type="ARBA" id="ARBA00022723"/>
    </source>
</evidence>
<dbReference type="InterPro" id="IPR037094">
    <property type="entry name" value="Glyco_hydro_38_cen_sf"/>
</dbReference>
<reference evidence="6" key="2">
    <citation type="submission" date="2024-06" db="EMBL/GenBank/DDBJ databases">
        <title>Vaginal Lactobacillus fatty acid response mechanisms reveal a metabolite-targeted strategy for bacterial vaginosis treatment.</title>
        <authorList>
            <person name="Zhu M."/>
            <person name="Blainey P.C."/>
            <person name="Bloom S.M."/>
            <person name="Kwon D.S."/>
        </authorList>
    </citation>
    <scope>NUCLEOTIDE SEQUENCE</scope>
    <source>
        <strain evidence="6">194_F1_1</strain>
    </source>
</reference>
<evidence type="ECO:0000256" key="1">
    <source>
        <dbReference type="ARBA" id="ARBA00009792"/>
    </source>
</evidence>
<evidence type="ECO:0000313" key="6">
    <source>
        <dbReference type="EMBL" id="MES5150024.1"/>
    </source>
</evidence>
<dbReference type="SMART" id="SM00872">
    <property type="entry name" value="Alpha-mann_mid"/>
    <property type="match status" value="1"/>
</dbReference>
<reference evidence="7 8" key="1">
    <citation type="submission" date="2019-01" db="EMBL/GenBank/DDBJ databases">
        <title>The genome sequence of Lactobacillus crispatus L49.</title>
        <authorList>
            <person name="Zhong J."/>
            <person name="Zhang J."/>
        </authorList>
    </citation>
    <scope>NUCLEOTIDE SEQUENCE [LARGE SCALE GENOMIC DNA]</scope>
    <source>
        <strain evidence="7 8">L49</strain>
    </source>
</reference>
<dbReference type="InterPro" id="IPR041147">
    <property type="entry name" value="GH38_C"/>
</dbReference>
<accession>A0A135Z1L6</accession>
<evidence type="ECO:0000256" key="4">
    <source>
        <dbReference type="ARBA" id="ARBA00023295"/>
    </source>
</evidence>
<keyword evidence="4" id="KW-0326">Glycosidase</keyword>
<dbReference type="SUPFAM" id="SSF88713">
    <property type="entry name" value="Glycoside hydrolase/deacetylase"/>
    <property type="match status" value="1"/>
</dbReference>
<dbReference type="GO" id="GO:0046872">
    <property type="term" value="F:metal ion binding"/>
    <property type="evidence" value="ECO:0007669"/>
    <property type="project" value="UniProtKB-KW"/>
</dbReference>
<name>A0A135Z1L6_9LACO</name>
<dbReference type="Pfam" id="PF17677">
    <property type="entry name" value="Glyco_hydro38C2"/>
    <property type="match status" value="1"/>
</dbReference>
<dbReference type="InterPro" id="IPR000602">
    <property type="entry name" value="Glyco_hydro_38_N"/>
</dbReference>
<proteinExistence type="inferred from homology"/>
<evidence type="ECO:0000313" key="7">
    <source>
        <dbReference type="EMBL" id="RXF55153.1"/>
    </source>
</evidence>
<dbReference type="SUPFAM" id="SSF74650">
    <property type="entry name" value="Galactose mutarotase-like"/>
    <property type="match status" value="1"/>
</dbReference>
<evidence type="ECO:0000259" key="5">
    <source>
        <dbReference type="SMART" id="SM00872"/>
    </source>
</evidence>
<dbReference type="AlphaFoldDB" id="A0A135Z1L6"/>
<dbReference type="Pfam" id="PF01074">
    <property type="entry name" value="Glyco_hydro_38N"/>
    <property type="match status" value="1"/>
</dbReference>
<gene>
    <name evidence="6" type="ORF">ABVC42_08915</name>
    <name evidence="7" type="ORF">ERD32_11175</name>
</gene>
<dbReference type="GO" id="GO:0030246">
    <property type="term" value="F:carbohydrate binding"/>
    <property type="evidence" value="ECO:0007669"/>
    <property type="project" value="InterPro"/>
</dbReference>
<dbReference type="InterPro" id="IPR011682">
    <property type="entry name" value="Glyco_hydro_38_C"/>
</dbReference>
<dbReference type="Proteomes" id="UP000289808">
    <property type="component" value="Unassembled WGS sequence"/>
</dbReference>
<protein>
    <submittedName>
        <fullName evidence="7">Alpha-mannosidase</fullName>
    </submittedName>
    <submittedName>
        <fullName evidence="6">Glycoside hydrolase family 38 C-terminal domain-containing protein</fullName>
    </submittedName>
</protein>